<evidence type="ECO:0000313" key="1">
    <source>
        <dbReference type="EMBL" id="MED4400312.1"/>
    </source>
</evidence>
<reference evidence="1 2" key="1">
    <citation type="submission" date="2023-03" db="EMBL/GenBank/DDBJ databases">
        <title>Bacillus Genome Sequencing.</title>
        <authorList>
            <person name="Dunlap C."/>
        </authorList>
    </citation>
    <scope>NUCLEOTIDE SEQUENCE [LARGE SCALE GENOMIC DNA]</scope>
    <source>
        <strain evidence="1 2">NRS-1717</strain>
    </source>
</reference>
<name>A0ABU6NT33_9BACI</name>
<protein>
    <submittedName>
        <fullName evidence="1">Uncharacterized protein</fullName>
    </submittedName>
</protein>
<sequence length="155" mass="18542">MSKDQIEELGMEFWGILSFEANLKGLFSFLQLEKLSISMKTFINWVVFPENIPSDIRSTIRKSLLNRHTYNEYEQLKNVKMSGEEEKLHAYANELIHFKYHNKVASPQRFHHLYLLSENAFTNILNFFQEYDYIDKETCFKLYLHYVSLKRGEEA</sequence>
<dbReference type="RefSeq" id="WP_328014863.1">
    <property type="nucleotide sequence ID" value="NZ_JARTFS010000002.1"/>
</dbReference>
<proteinExistence type="predicted"/>
<dbReference type="Proteomes" id="UP001342826">
    <property type="component" value="Unassembled WGS sequence"/>
</dbReference>
<keyword evidence="2" id="KW-1185">Reference proteome</keyword>
<organism evidence="1 2">
    <name type="scientific">Metabacillus fastidiosus</name>
    <dbReference type="NCBI Taxonomy" id="1458"/>
    <lineage>
        <taxon>Bacteria</taxon>
        <taxon>Bacillati</taxon>
        <taxon>Bacillota</taxon>
        <taxon>Bacilli</taxon>
        <taxon>Bacillales</taxon>
        <taxon>Bacillaceae</taxon>
        <taxon>Metabacillus</taxon>
    </lineage>
</organism>
<gene>
    <name evidence="1" type="ORF">P9271_02925</name>
</gene>
<dbReference type="EMBL" id="JARTFS010000002">
    <property type="protein sequence ID" value="MED4400312.1"/>
    <property type="molecule type" value="Genomic_DNA"/>
</dbReference>
<evidence type="ECO:0000313" key="2">
    <source>
        <dbReference type="Proteomes" id="UP001342826"/>
    </source>
</evidence>
<comment type="caution">
    <text evidence="1">The sequence shown here is derived from an EMBL/GenBank/DDBJ whole genome shotgun (WGS) entry which is preliminary data.</text>
</comment>
<accession>A0ABU6NT33</accession>